<dbReference type="AlphaFoldDB" id="A0A8X6MNV0"/>
<dbReference type="Proteomes" id="UP000887013">
    <property type="component" value="Unassembled WGS sequence"/>
</dbReference>
<dbReference type="Gene3D" id="1.10.274.60">
    <property type="entry name" value="Spidroin, repetitive domain"/>
    <property type="match status" value="1"/>
</dbReference>
<proteinExistence type="predicted"/>
<evidence type="ECO:0000256" key="1">
    <source>
        <dbReference type="SAM" id="SignalP"/>
    </source>
</evidence>
<keyword evidence="1" id="KW-0732">Signal</keyword>
<organism evidence="2 3">
    <name type="scientific">Nephila pilipes</name>
    <name type="common">Giant wood spider</name>
    <name type="synonym">Nephila maculata</name>
    <dbReference type="NCBI Taxonomy" id="299642"/>
    <lineage>
        <taxon>Eukaryota</taxon>
        <taxon>Metazoa</taxon>
        <taxon>Ecdysozoa</taxon>
        <taxon>Arthropoda</taxon>
        <taxon>Chelicerata</taxon>
        <taxon>Arachnida</taxon>
        <taxon>Araneae</taxon>
        <taxon>Araneomorphae</taxon>
        <taxon>Entelegynae</taxon>
        <taxon>Araneoidea</taxon>
        <taxon>Nephilidae</taxon>
        <taxon>Nephila</taxon>
    </lineage>
</organism>
<comment type="caution">
    <text evidence="2">The sequence shown here is derived from an EMBL/GenBank/DDBJ whole genome shotgun (WGS) entry which is preliminary data.</text>
</comment>
<dbReference type="EMBL" id="BMAW01000669">
    <property type="protein sequence ID" value="GFS70200.1"/>
    <property type="molecule type" value="Genomic_DNA"/>
</dbReference>
<feature type="signal peptide" evidence="1">
    <location>
        <begin position="1"/>
        <end position="19"/>
    </location>
</feature>
<gene>
    <name evidence="2" type="ORF">NPIL_511221</name>
</gene>
<evidence type="ECO:0000313" key="3">
    <source>
        <dbReference type="Proteomes" id="UP000887013"/>
    </source>
</evidence>
<dbReference type="OrthoDB" id="6469059at2759"/>
<accession>A0A8X6MNV0</accession>
<evidence type="ECO:0000313" key="2">
    <source>
        <dbReference type="EMBL" id="GFS70200.1"/>
    </source>
</evidence>
<name>A0A8X6MNV0_NEPPI</name>
<sequence>MHLVVFLVILHVSVDRSAAVTDESASNPRENTDESAVNAFVAAFSEAVRSSNILTQLFDWREEPEKEVAQAVCKEVKFFLSAWGADNVEKIAATTIQYIPQNFSSHPLETPLRANGNTMANYLVSEGILNTRNAPTLAKVYAKSFEHFSCRTEIKMNAVRDGFINFATSLTPMTPERGLKLAQKYEEAWRLATLLQGSGICYENPRKQKFSYSN</sequence>
<reference evidence="2" key="1">
    <citation type="submission" date="2020-08" db="EMBL/GenBank/DDBJ databases">
        <title>Multicomponent nature underlies the extraordinary mechanical properties of spider dragline silk.</title>
        <authorList>
            <person name="Kono N."/>
            <person name="Nakamura H."/>
            <person name="Mori M."/>
            <person name="Yoshida Y."/>
            <person name="Ohtoshi R."/>
            <person name="Malay A.D."/>
            <person name="Moran D.A.P."/>
            <person name="Tomita M."/>
            <person name="Numata K."/>
            <person name="Arakawa K."/>
        </authorList>
    </citation>
    <scope>NUCLEOTIDE SEQUENCE</scope>
</reference>
<protein>
    <submittedName>
        <fullName evidence="2">Uncharacterized protein</fullName>
    </submittedName>
</protein>
<dbReference type="InterPro" id="IPR043070">
    <property type="entry name" value="Spidroin_repeat"/>
</dbReference>
<feature type="chain" id="PRO_5036468362" evidence="1">
    <location>
        <begin position="20"/>
        <end position="214"/>
    </location>
</feature>
<keyword evidence="3" id="KW-1185">Reference proteome</keyword>